<evidence type="ECO:0000313" key="2">
    <source>
        <dbReference type="Proteomes" id="UP001595724"/>
    </source>
</evidence>
<gene>
    <name evidence="1" type="ORF">ACFOM9_02995</name>
</gene>
<proteinExistence type="predicted"/>
<reference evidence="2" key="1">
    <citation type="journal article" date="2019" name="Int. J. Syst. Evol. Microbiol.">
        <title>The Global Catalogue of Microorganisms (GCM) 10K type strain sequencing project: providing services to taxonomists for standard genome sequencing and annotation.</title>
        <authorList>
            <consortium name="The Broad Institute Genomics Platform"/>
            <consortium name="The Broad Institute Genome Sequencing Center for Infectious Disease"/>
            <person name="Wu L."/>
            <person name="Ma J."/>
        </authorList>
    </citation>
    <scope>NUCLEOTIDE SEQUENCE [LARGE SCALE GENOMIC DNA]</scope>
    <source>
        <strain evidence="2">KCTC 42211</strain>
    </source>
</reference>
<comment type="caution">
    <text evidence="1">The sequence shown here is derived from an EMBL/GenBank/DDBJ whole genome shotgun (WGS) entry which is preliminary data.</text>
</comment>
<accession>A0ABV7UQ42</accession>
<keyword evidence="2" id="KW-1185">Reference proteome</keyword>
<dbReference type="EMBL" id="JBHRYF010000001">
    <property type="protein sequence ID" value="MFC3659045.1"/>
    <property type="molecule type" value="Genomic_DNA"/>
</dbReference>
<organism evidence="1 2">
    <name type="scientific">Luteimonas notoginsengisoli</name>
    <dbReference type="NCBI Taxonomy" id="1578200"/>
    <lineage>
        <taxon>Bacteria</taxon>
        <taxon>Pseudomonadati</taxon>
        <taxon>Pseudomonadota</taxon>
        <taxon>Gammaproteobacteria</taxon>
        <taxon>Lysobacterales</taxon>
        <taxon>Lysobacteraceae</taxon>
        <taxon>Luteimonas</taxon>
    </lineage>
</organism>
<protein>
    <submittedName>
        <fullName evidence="1">Uncharacterized protein</fullName>
    </submittedName>
</protein>
<evidence type="ECO:0000313" key="1">
    <source>
        <dbReference type="EMBL" id="MFC3659045.1"/>
    </source>
</evidence>
<sequence length="77" mass="8133">MRTELWDQFSNLGGPSPRLLATVTAHNADGTSSLTTAEGAQMRAQGQLGGTIPYNVWVQAGRVVDVAPNLPLVEVTV</sequence>
<name>A0ABV7UQ42_9GAMM</name>
<dbReference type="RefSeq" id="WP_386706038.1">
    <property type="nucleotide sequence ID" value="NZ_JBHRYF010000001.1"/>
</dbReference>
<dbReference type="Proteomes" id="UP001595724">
    <property type="component" value="Unassembled WGS sequence"/>
</dbReference>